<sequence length="524" mass="55017">MQQIVAVWANLTNRQRILAGVATLAVFLAVLGLSRMAGAPRLSLLYSGLDPAAAGEVVRALDQAGVAHEVRGSAIYADAAQRDALRMTLAAEGLPANGAAGYELLDGLSGFSTTAQMFDAAYWRAKEGELARTILANPAFRTARVHIATPSARPFARDVTASAAVTVRAAGGGIAPQQARALRYLVASSVAGLTPDKVSVIDGDKGTVIGDDTAPNTASDARAAALKARLERLLTARLGPGRAVVEVSLETEIETQSIRERRIDPQGRVAISAETREHTRSASDAGGGAVTVASNLPDGAAEAGRNSQQRETETQERINYEVSETEREILRAPGAIRRLSVAVLVGGVTATGPDGKPTWSPLPEADLIDLRELIASAAGYDQARGDVITLKSMPLEPLVPAGTGPRSGWFDGLQLDPMRLIQLAVLALVALVLGLFVVRPVLRSPGGAPPGLPAPDRAPRTLATIPDAESPDTEIQLTAPPDAPAALPRPSADPLDRLRSTIDRRREDSVAILRAWIEDTAEQT</sequence>
<dbReference type="InterPro" id="IPR013556">
    <property type="entry name" value="Flag_M-ring_C"/>
</dbReference>
<dbReference type="GO" id="GO:0005886">
    <property type="term" value="C:plasma membrane"/>
    <property type="evidence" value="ECO:0007669"/>
    <property type="project" value="UniProtKB-SubCell"/>
</dbReference>
<dbReference type="Proteomes" id="UP000295733">
    <property type="component" value="Unassembled WGS sequence"/>
</dbReference>
<proteinExistence type="inferred from homology"/>
<keyword evidence="15" id="KW-1185">Reference proteome</keyword>
<feature type="compositionally biased region" description="Low complexity" evidence="10">
    <location>
        <begin position="477"/>
        <end position="493"/>
    </location>
</feature>
<dbReference type="PRINTS" id="PR01009">
    <property type="entry name" value="FLGMRINGFLIF"/>
</dbReference>
<keyword evidence="4" id="KW-1003">Cell membrane</keyword>
<reference evidence="14 15" key="1">
    <citation type="submission" date="2019-03" db="EMBL/GenBank/DDBJ databases">
        <title>Genomic Encyclopedia of Type Strains, Phase IV (KMG-IV): sequencing the most valuable type-strain genomes for metagenomic binning, comparative biology and taxonomic classification.</title>
        <authorList>
            <person name="Goeker M."/>
        </authorList>
    </citation>
    <scope>NUCLEOTIDE SEQUENCE [LARGE SCALE GENOMIC DNA]</scope>
    <source>
        <strain evidence="14 15">DSM 2781</strain>
    </source>
</reference>
<organism evidence="14 15">
    <name type="scientific">Rhodovulum adriaticum</name>
    <name type="common">Rhodopseudomonas adriatica</name>
    <dbReference type="NCBI Taxonomy" id="35804"/>
    <lineage>
        <taxon>Bacteria</taxon>
        <taxon>Pseudomonadati</taxon>
        <taxon>Pseudomonadota</taxon>
        <taxon>Alphaproteobacteria</taxon>
        <taxon>Rhodobacterales</taxon>
        <taxon>Paracoccaceae</taxon>
        <taxon>Rhodovulum</taxon>
    </lineage>
</organism>
<evidence type="ECO:0000256" key="1">
    <source>
        <dbReference type="ARBA" id="ARBA00004117"/>
    </source>
</evidence>
<evidence type="ECO:0000256" key="5">
    <source>
        <dbReference type="ARBA" id="ARBA00022692"/>
    </source>
</evidence>
<comment type="caution">
    <text evidence="14">The sequence shown here is derived from an EMBL/GenBank/DDBJ whole genome shotgun (WGS) entry which is preliminary data.</text>
</comment>
<dbReference type="InterPro" id="IPR000067">
    <property type="entry name" value="FlgMring_FliF"/>
</dbReference>
<dbReference type="NCBIfam" id="TIGR00206">
    <property type="entry name" value="fliF"/>
    <property type="match status" value="1"/>
</dbReference>
<feature type="region of interest" description="Disordered" evidence="10">
    <location>
        <begin position="468"/>
        <end position="500"/>
    </location>
</feature>
<accession>A0A4R2P1U6</accession>
<keyword evidence="14" id="KW-0966">Cell projection</keyword>
<feature type="domain" description="Flagellar M-ring C-terminal" evidence="13">
    <location>
        <begin position="234"/>
        <end position="394"/>
    </location>
</feature>
<dbReference type="Pfam" id="PF01514">
    <property type="entry name" value="YscJ_FliF"/>
    <property type="match status" value="1"/>
</dbReference>
<evidence type="ECO:0000259" key="13">
    <source>
        <dbReference type="Pfam" id="PF08345"/>
    </source>
</evidence>
<comment type="function">
    <text evidence="9">The M ring may be actively involved in energy transduction.</text>
</comment>
<evidence type="ECO:0000256" key="3">
    <source>
        <dbReference type="ARBA" id="ARBA00007971"/>
    </source>
</evidence>
<dbReference type="AlphaFoldDB" id="A0A4R2P1U6"/>
<dbReference type="GO" id="GO:0009431">
    <property type="term" value="C:bacterial-type flagellum basal body, MS ring"/>
    <property type="evidence" value="ECO:0007669"/>
    <property type="project" value="InterPro"/>
</dbReference>
<keyword evidence="7 11" id="KW-0472">Membrane</keyword>
<keyword evidence="14" id="KW-0282">Flagellum</keyword>
<feature type="compositionally biased region" description="Basic and acidic residues" evidence="10">
    <location>
        <begin position="308"/>
        <end position="318"/>
    </location>
</feature>
<gene>
    <name evidence="14" type="ORF">EV656_101554</name>
</gene>
<dbReference type="InterPro" id="IPR045851">
    <property type="entry name" value="AMP-bd_C_sf"/>
</dbReference>
<dbReference type="PANTHER" id="PTHR30046:SF0">
    <property type="entry name" value="FLAGELLAR M-RING PROTEIN"/>
    <property type="match status" value="1"/>
</dbReference>
<evidence type="ECO:0000256" key="2">
    <source>
        <dbReference type="ARBA" id="ARBA00004651"/>
    </source>
</evidence>
<evidence type="ECO:0000256" key="6">
    <source>
        <dbReference type="ARBA" id="ARBA00022989"/>
    </source>
</evidence>
<comment type="subcellular location">
    <subcellularLocation>
        <location evidence="1 9">Bacterial flagellum basal body</location>
    </subcellularLocation>
    <subcellularLocation>
        <location evidence="2">Cell membrane</location>
        <topology evidence="2">Multi-pass membrane protein</topology>
    </subcellularLocation>
</comment>
<name>A0A4R2P1U6_RHOAD</name>
<feature type="region of interest" description="Disordered" evidence="10">
    <location>
        <begin position="259"/>
        <end position="318"/>
    </location>
</feature>
<feature type="domain" description="Flagellar M-ring N-terminal" evidence="12">
    <location>
        <begin position="39"/>
        <end position="204"/>
    </location>
</feature>
<keyword evidence="6 11" id="KW-1133">Transmembrane helix</keyword>
<dbReference type="EMBL" id="SLXL01000001">
    <property type="protein sequence ID" value="TCP27645.1"/>
    <property type="molecule type" value="Genomic_DNA"/>
</dbReference>
<evidence type="ECO:0000256" key="7">
    <source>
        <dbReference type="ARBA" id="ARBA00023136"/>
    </source>
</evidence>
<dbReference type="OrthoDB" id="9807026at2"/>
<dbReference type="Pfam" id="PF08345">
    <property type="entry name" value="YscJ_FliF_C"/>
    <property type="match status" value="1"/>
</dbReference>
<evidence type="ECO:0000256" key="4">
    <source>
        <dbReference type="ARBA" id="ARBA00022475"/>
    </source>
</evidence>
<evidence type="ECO:0000256" key="8">
    <source>
        <dbReference type="ARBA" id="ARBA00023143"/>
    </source>
</evidence>
<keyword evidence="5 11" id="KW-0812">Transmembrane</keyword>
<dbReference type="PANTHER" id="PTHR30046">
    <property type="entry name" value="FLAGELLAR M-RING PROTEIN"/>
    <property type="match status" value="1"/>
</dbReference>
<keyword evidence="8 9" id="KW-0975">Bacterial flagellum</keyword>
<comment type="similarity">
    <text evidence="3 9">Belongs to the FliF family.</text>
</comment>
<evidence type="ECO:0000313" key="15">
    <source>
        <dbReference type="Proteomes" id="UP000295733"/>
    </source>
</evidence>
<dbReference type="GO" id="GO:0003774">
    <property type="term" value="F:cytoskeletal motor activity"/>
    <property type="evidence" value="ECO:0007669"/>
    <property type="project" value="InterPro"/>
</dbReference>
<dbReference type="Gene3D" id="3.30.300.30">
    <property type="match status" value="1"/>
</dbReference>
<evidence type="ECO:0000256" key="10">
    <source>
        <dbReference type="SAM" id="MobiDB-lite"/>
    </source>
</evidence>
<dbReference type="RefSeq" id="WP_132599192.1">
    <property type="nucleotide sequence ID" value="NZ_NRRP01000004.1"/>
</dbReference>
<evidence type="ECO:0000256" key="9">
    <source>
        <dbReference type="PIRNR" id="PIRNR004862"/>
    </source>
</evidence>
<evidence type="ECO:0000313" key="14">
    <source>
        <dbReference type="EMBL" id="TCP27645.1"/>
    </source>
</evidence>
<keyword evidence="14" id="KW-0969">Cilium</keyword>
<dbReference type="InterPro" id="IPR006182">
    <property type="entry name" value="FliF_N_dom"/>
</dbReference>
<feature type="transmembrane region" description="Helical" evidence="11">
    <location>
        <begin position="17"/>
        <end position="34"/>
    </location>
</feature>
<feature type="transmembrane region" description="Helical" evidence="11">
    <location>
        <begin position="420"/>
        <end position="442"/>
    </location>
</feature>
<evidence type="ECO:0000256" key="11">
    <source>
        <dbReference type="SAM" id="Phobius"/>
    </source>
</evidence>
<dbReference type="GO" id="GO:0071973">
    <property type="term" value="P:bacterial-type flagellum-dependent cell motility"/>
    <property type="evidence" value="ECO:0007669"/>
    <property type="project" value="InterPro"/>
</dbReference>
<dbReference type="PIRSF" id="PIRSF004862">
    <property type="entry name" value="FliF"/>
    <property type="match status" value="1"/>
</dbReference>
<protein>
    <recommendedName>
        <fullName evidence="9">Flagellar M-ring protein</fullName>
    </recommendedName>
</protein>
<dbReference type="InterPro" id="IPR043427">
    <property type="entry name" value="YscJ/FliF"/>
</dbReference>
<evidence type="ECO:0000259" key="12">
    <source>
        <dbReference type="Pfam" id="PF01514"/>
    </source>
</evidence>